<dbReference type="Proteomes" id="UP000218785">
    <property type="component" value="Chromosome"/>
</dbReference>
<evidence type="ECO:0000313" key="1">
    <source>
        <dbReference type="EMBL" id="BAY98363.1"/>
    </source>
</evidence>
<dbReference type="EMBL" id="AP018248">
    <property type="protein sequence ID" value="BAY98363.1"/>
    <property type="molecule type" value="Genomic_DNA"/>
</dbReference>
<gene>
    <name evidence="1" type="ORF">NIES37_23130</name>
</gene>
<dbReference type="KEGG" id="ttq:NIES37_23130"/>
<reference evidence="1 2" key="1">
    <citation type="submission" date="2017-06" db="EMBL/GenBank/DDBJ databases">
        <title>Genome sequencing of cyanobaciteial culture collection at National Institute for Environmental Studies (NIES).</title>
        <authorList>
            <person name="Hirose Y."/>
            <person name="Shimura Y."/>
            <person name="Fujisawa T."/>
            <person name="Nakamura Y."/>
            <person name="Kawachi M."/>
        </authorList>
    </citation>
    <scope>NUCLEOTIDE SEQUENCE [LARGE SCALE GENOMIC DNA]</scope>
    <source>
        <strain evidence="1 2">NIES-37</strain>
    </source>
</reference>
<name>A0A1Z4MY35_9CYAN</name>
<accession>A0A1Z4MY35</accession>
<organism evidence="1 2">
    <name type="scientific">Tolypothrix tenuis PCC 7101</name>
    <dbReference type="NCBI Taxonomy" id="231146"/>
    <lineage>
        <taxon>Bacteria</taxon>
        <taxon>Bacillati</taxon>
        <taxon>Cyanobacteriota</taxon>
        <taxon>Cyanophyceae</taxon>
        <taxon>Nostocales</taxon>
        <taxon>Tolypothrichaceae</taxon>
        <taxon>Tolypothrix</taxon>
    </lineage>
</organism>
<proteinExistence type="predicted"/>
<sequence length="52" mass="5840">MVVVLNSQLVIAETTEIQDTIDMIDTTDTTDTIEMTDTADRKRAKVQEVLNI</sequence>
<dbReference type="AlphaFoldDB" id="A0A1Z4MY35"/>
<protein>
    <submittedName>
        <fullName evidence="1">Uncharacterized protein</fullName>
    </submittedName>
</protein>
<keyword evidence="2" id="KW-1185">Reference proteome</keyword>
<evidence type="ECO:0000313" key="2">
    <source>
        <dbReference type="Proteomes" id="UP000218785"/>
    </source>
</evidence>